<dbReference type="Pfam" id="PF13372">
    <property type="entry name" value="Alginate_exp"/>
    <property type="match status" value="1"/>
</dbReference>
<dbReference type="InterPro" id="IPR053728">
    <property type="entry name" value="Alginate_Permeability_Chnl"/>
</dbReference>
<name>A0A424WHP4_ALCXX</name>
<comment type="caution">
    <text evidence="3">The sequence shown here is derived from an EMBL/GenBank/DDBJ whole genome shotgun (WGS) entry which is preliminary data.</text>
</comment>
<feature type="chain" id="PRO_5019496400" evidence="1">
    <location>
        <begin position="21"/>
        <end position="489"/>
    </location>
</feature>
<dbReference type="InterPro" id="IPR025388">
    <property type="entry name" value="Alginate_export_dom"/>
</dbReference>
<dbReference type="Gene3D" id="2.40.160.100">
    <property type="match status" value="1"/>
</dbReference>
<dbReference type="Proteomes" id="UP000285324">
    <property type="component" value="Unassembled WGS sequence"/>
</dbReference>
<evidence type="ECO:0000256" key="1">
    <source>
        <dbReference type="SAM" id="SignalP"/>
    </source>
</evidence>
<proteinExistence type="predicted"/>
<feature type="signal peptide" evidence="1">
    <location>
        <begin position="1"/>
        <end position="20"/>
    </location>
</feature>
<evidence type="ECO:0000313" key="4">
    <source>
        <dbReference type="Proteomes" id="UP000285324"/>
    </source>
</evidence>
<keyword evidence="1" id="KW-0732">Signal</keyword>
<dbReference type="AlphaFoldDB" id="A0A424WHP4"/>
<dbReference type="OrthoDB" id="311329at2"/>
<evidence type="ECO:0000259" key="2">
    <source>
        <dbReference type="Pfam" id="PF13372"/>
    </source>
</evidence>
<feature type="domain" description="Alginate export" evidence="2">
    <location>
        <begin position="92"/>
        <end position="475"/>
    </location>
</feature>
<organism evidence="3 4">
    <name type="scientific">Alcaligenes xylosoxydans xylosoxydans</name>
    <name type="common">Achromobacter xylosoxidans</name>
    <dbReference type="NCBI Taxonomy" id="85698"/>
    <lineage>
        <taxon>Bacteria</taxon>
        <taxon>Pseudomonadati</taxon>
        <taxon>Pseudomonadota</taxon>
        <taxon>Betaproteobacteria</taxon>
        <taxon>Burkholderiales</taxon>
        <taxon>Alcaligenaceae</taxon>
        <taxon>Achromobacter</taxon>
    </lineage>
</organism>
<reference evidence="3 4" key="1">
    <citation type="submission" date="2018-08" db="EMBL/GenBank/DDBJ databases">
        <title>Achromobacter xylosoxidans Genome sequencing and assembly.</title>
        <authorList>
            <person name="Wang R."/>
            <person name="Rensing C."/>
            <person name="Li Y."/>
        </authorList>
    </citation>
    <scope>NUCLEOTIDE SEQUENCE [LARGE SCALE GENOMIC DNA]</scope>
    <source>
        <strain evidence="3 4">GD003A</strain>
    </source>
</reference>
<evidence type="ECO:0000313" key="3">
    <source>
        <dbReference type="EMBL" id="RPJ92763.1"/>
    </source>
</evidence>
<accession>A0A424WHP4</accession>
<sequence>MSLLYLAAWFLLPLSTPACAGCSPGNLNFHRFAILPLAALAFGAAQAAEPALPPIDPWRYTEDYSYLADPAQRTGAWGEAGKWIRLGDSSALTLGAELRARYERYRNNEFGDATVPDEGYQLYRFLPYADLRLGRQVRAFGQLNLTHAERDAGSIGPPDDTGSDVLQAFVDISLAGDAGTWTARAGRQVMAYGSERLISARYGPNVLRSFDGGALSWAGQGLRVDGFLVRPVRNDPDDFSDRADPQRRLGGLYGTWSAPGGLADTGLDAYLLSLSSDSASYNQGSGPETRNALGARYFGKRASWRWDLEAVYQYGSFAGAPARAWSLASDVSYTFRGAPLQPRLGLKANIISGDRNPDDPKLQTFAVFFPKGKYFGEAGLIGPSNLINLHPSLTLDLGSGWTLGTAAVFYWRQSLQDGVYGVSGNLLRPAGASRARYIGTQADVVLGWEVSRHLSFEAAYSVFRPGSFIRDTGRAETVHFFGLEALWRY</sequence>
<protein>
    <submittedName>
        <fullName evidence="3">Alginate export family protein</fullName>
    </submittedName>
</protein>
<dbReference type="EMBL" id="QVXO01000006">
    <property type="protein sequence ID" value="RPJ92763.1"/>
    <property type="molecule type" value="Genomic_DNA"/>
</dbReference>
<gene>
    <name evidence="3" type="ORF">DY367_06505</name>
</gene>